<keyword evidence="9 11" id="KW-0520">NAD</keyword>
<comment type="pathway">
    <text evidence="2 11">Cofactor biosynthesis; NAD(+) biosynthesis; deamido-NAD(+) from nicotinate D-ribonucleotide: step 1/1.</text>
</comment>
<dbReference type="NCBIfam" id="TIGR00125">
    <property type="entry name" value="cyt_tran_rel"/>
    <property type="match status" value="1"/>
</dbReference>
<dbReference type="NCBIfam" id="NF000840">
    <property type="entry name" value="PRK00071.1-3"/>
    <property type="match status" value="1"/>
</dbReference>
<dbReference type="GO" id="GO:0009435">
    <property type="term" value="P:NAD+ biosynthetic process"/>
    <property type="evidence" value="ECO:0007669"/>
    <property type="project" value="UniProtKB-UniRule"/>
</dbReference>
<sequence>MARSGVKIGLLGGTFDPPHLAHLRIAEEAREAFQLSEIWFIPAGYPPHKERPLTSFEKRFEMLSLAIKDNPFFKALDLERKESPSYTLKTLKKLKEAYSEYTFFLILGWDAYFEIDFWWHYESFLDYVEIIVVSRGRGNWEKAPFLVKERAQRLWGRENMVHFLEVFPLEISSTKLRKYLQQGKSIRYLVPEEVYFYILEQKLYSS</sequence>
<dbReference type="PANTHER" id="PTHR39321">
    <property type="entry name" value="NICOTINATE-NUCLEOTIDE ADENYLYLTRANSFERASE-RELATED"/>
    <property type="match status" value="1"/>
</dbReference>
<dbReference type="PANTHER" id="PTHR39321:SF3">
    <property type="entry name" value="PHOSPHOPANTETHEINE ADENYLYLTRANSFERASE"/>
    <property type="match status" value="1"/>
</dbReference>
<keyword evidence="8 11" id="KW-0067">ATP-binding</keyword>
<dbReference type="NCBIfam" id="TIGR00482">
    <property type="entry name" value="nicotinate (nicotinamide) nucleotide adenylyltransferase"/>
    <property type="match status" value="1"/>
</dbReference>
<dbReference type="EC" id="2.7.7.18" evidence="11"/>
<proteinExistence type="inferred from homology"/>
<name>A0A0U5ANA8_9BACT</name>
<dbReference type="Gene3D" id="3.40.50.620">
    <property type="entry name" value="HUPs"/>
    <property type="match status" value="1"/>
</dbReference>
<keyword evidence="7 11" id="KW-0547">Nucleotide-binding</keyword>
<evidence type="ECO:0000256" key="11">
    <source>
        <dbReference type="HAMAP-Rule" id="MF_00244"/>
    </source>
</evidence>
<evidence type="ECO:0000256" key="3">
    <source>
        <dbReference type="ARBA" id="ARBA00009014"/>
    </source>
</evidence>
<dbReference type="CDD" id="cd02165">
    <property type="entry name" value="NMNAT"/>
    <property type="match status" value="1"/>
</dbReference>
<dbReference type="EMBL" id="AP014945">
    <property type="protein sequence ID" value="BAU23346.1"/>
    <property type="molecule type" value="Genomic_DNA"/>
</dbReference>
<dbReference type="Proteomes" id="UP000068196">
    <property type="component" value="Chromosome"/>
</dbReference>
<dbReference type="InterPro" id="IPR005248">
    <property type="entry name" value="NadD/NMNAT"/>
</dbReference>
<evidence type="ECO:0000256" key="7">
    <source>
        <dbReference type="ARBA" id="ARBA00022741"/>
    </source>
</evidence>
<dbReference type="RefSeq" id="WP_068514110.1">
    <property type="nucleotide sequence ID" value="NZ_AP014945.1"/>
</dbReference>
<evidence type="ECO:0000259" key="12">
    <source>
        <dbReference type="Pfam" id="PF01467"/>
    </source>
</evidence>
<keyword evidence="6 11" id="KW-0548">Nucleotidyltransferase</keyword>
<reference evidence="14" key="2">
    <citation type="journal article" date="2016" name="Int. J. Syst. Evol. Microbiol.">
        <title>Caldimicrobium thiodismutans sp. nov., a sulfur-disproportionating bacterium isolated from a hot spring.</title>
        <authorList>
            <person name="Kojima H."/>
            <person name="Umezawa K."/>
            <person name="Fukui M."/>
        </authorList>
    </citation>
    <scope>NUCLEOTIDE SEQUENCE [LARGE SCALE GENOMIC DNA]</scope>
    <source>
        <strain evidence="14">TF1</strain>
    </source>
</reference>
<gene>
    <name evidence="11" type="primary">nadD</name>
    <name evidence="13" type="ORF">THC_0962</name>
</gene>
<dbReference type="PATRIC" id="fig|1653476.3.peg.1000"/>
<feature type="domain" description="Cytidyltransferase-like" evidence="12">
    <location>
        <begin position="10"/>
        <end position="178"/>
    </location>
</feature>
<dbReference type="SUPFAM" id="SSF52374">
    <property type="entry name" value="Nucleotidylyl transferase"/>
    <property type="match status" value="1"/>
</dbReference>
<evidence type="ECO:0000256" key="9">
    <source>
        <dbReference type="ARBA" id="ARBA00023027"/>
    </source>
</evidence>
<evidence type="ECO:0000256" key="8">
    <source>
        <dbReference type="ARBA" id="ARBA00022840"/>
    </source>
</evidence>
<comment type="catalytic activity">
    <reaction evidence="10 11">
        <text>nicotinate beta-D-ribonucleotide + ATP + H(+) = deamido-NAD(+) + diphosphate</text>
        <dbReference type="Rhea" id="RHEA:22860"/>
        <dbReference type="ChEBI" id="CHEBI:15378"/>
        <dbReference type="ChEBI" id="CHEBI:30616"/>
        <dbReference type="ChEBI" id="CHEBI:33019"/>
        <dbReference type="ChEBI" id="CHEBI:57502"/>
        <dbReference type="ChEBI" id="CHEBI:58437"/>
        <dbReference type="EC" id="2.7.7.18"/>
    </reaction>
</comment>
<evidence type="ECO:0000313" key="14">
    <source>
        <dbReference type="Proteomes" id="UP000068196"/>
    </source>
</evidence>
<evidence type="ECO:0000256" key="10">
    <source>
        <dbReference type="ARBA" id="ARBA00048721"/>
    </source>
</evidence>
<reference evidence="13 14" key="1">
    <citation type="journal article" date="2016" name="Int. J. Syst. Evol. Microbiol.">
        <title>Caldimicrobium thiodismutans sp. nov., a sulfur-disproportionating bacterium isolated from a hot spring, and emended description of the genus Caldimicrobium.</title>
        <authorList>
            <person name="Kojima H."/>
            <person name="Umezawa K."/>
            <person name="Fukui M."/>
        </authorList>
    </citation>
    <scope>NUCLEOTIDE SEQUENCE [LARGE SCALE GENOMIC DNA]</scope>
    <source>
        <strain evidence="13 14">TF1</strain>
    </source>
</reference>
<accession>A0A0U5ANA8</accession>
<dbReference type="UniPathway" id="UPA00253">
    <property type="reaction ID" value="UER00332"/>
</dbReference>
<dbReference type="KEGG" id="cthi:THC_0962"/>
<keyword evidence="5 11" id="KW-0808">Transferase</keyword>
<evidence type="ECO:0000256" key="2">
    <source>
        <dbReference type="ARBA" id="ARBA00005019"/>
    </source>
</evidence>
<organism evidence="13 14">
    <name type="scientific">Caldimicrobium thiodismutans</name>
    <dbReference type="NCBI Taxonomy" id="1653476"/>
    <lineage>
        <taxon>Bacteria</taxon>
        <taxon>Pseudomonadati</taxon>
        <taxon>Thermodesulfobacteriota</taxon>
        <taxon>Thermodesulfobacteria</taxon>
        <taxon>Thermodesulfobacteriales</taxon>
        <taxon>Thermodesulfobacteriaceae</taxon>
        <taxon>Caldimicrobium</taxon>
    </lineage>
</organism>
<evidence type="ECO:0000256" key="5">
    <source>
        <dbReference type="ARBA" id="ARBA00022679"/>
    </source>
</evidence>
<dbReference type="GO" id="GO:0005524">
    <property type="term" value="F:ATP binding"/>
    <property type="evidence" value="ECO:0007669"/>
    <property type="project" value="UniProtKB-KW"/>
</dbReference>
<dbReference type="STRING" id="1653476.THC_0962"/>
<comment type="similarity">
    <text evidence="3 11">Belongs to the NadD family.</text>
</comment>
<keyword evidence="4 11" id="KW-0662">Pyridine nucleotide biosynthesis</keyword>
<protein>
    <recommendedName>
        <fullName evidence="11">Probable nicotinate-nucleotide adenylyltransferase</fullName>
        <ecNumber evidence="11">2.7.7.18</ecNumber>
    </recommendedName>
    <alternativeName>
        <fullName evidence="11">Deamido-NAD(+) diphosphorylase</fullName>
    </alternativeName>
    <alternativeName>
        <fullName evidence="11">Deamido-NAD(+) pyrophosphorylase</fullName>
    </alternativeName>
    <alternativeName>
        <fullName evidence="11">Nicotinate mononucleotide adenylyltransferase</fullName>
        <shortName evidence="11">NaMN adenylyltransferase</shortName>
    </alternativeName>
</protein>
<keyword evidence="14" id="KW-1185">Reference proteome</keyword>
<dbReference type="GO" id="GO:0004515">
    <property type="term" value="F:nicotinate-nucleotide adenylyltransferase activity"/>
    <property type="evidence" value="ECO:0007669"/>
    <property type="project" value="UniProtKB-UniRule"/>
</dbReference>
<comment type="function">
    <text evidence="1 11">Catalyzes the reversible adenylation of nicotinate mononucleotide (NaMN) to nicotinic acid adenine dinucleotide (NaAD).</text>
</comment>
<dbReference type="AlphaFoldDB" id="A0A0U5ANA8"/>
<evidence type="ECO:0000256" key="6">
    <source>
        <dbReference type="ARBA" id="ARBA00022695"/>
    </source>
</evidence>
<dbReference type="HAMAP" id="MF_00244">
    <property type="entry name" value="NaMN_adenylyltr"/>
    <property type="match status" value="1"/>
</dbReference>
<dbReference type="InterPro" id="IPR014729">
    <property type="entry name" value="Rossmann-like_a/b/a_fold"/>
</dbReference>
<evidence type="ECO:0000256" key="4">
    <source>
        <dbReference type="ARBA" id="ARBA00022642"/>
    </source>
</evidence>
<evidence type="ECO:0000256" key="1">
    <source>
        <dbReference type="ARBA" id="ARBA00002324"/>
    </source>
</evidence>
<dbReference type="Pfam" id="PF01467">
    <property type="entry name" value="CTP_transf_like"/>
    <property type="match status" value="1"/>
</dbReference>
<evidence type="ECO:0000313" key="13">
    <source>
        <dbReference type="EMBL" id="BAU23346.1"/>
    </source>
</evidence>
<dbReference type="InterPro" id="IPR004821">
    <property type="entry name" value="Cyt_trans-like"/>
</dbReference>